<protein>
    <submittedName>
        <fullName evidence="4">FecR family protein</fullName>
    </submittedName>
</protein>
<dbReference type="PIRSF" id="PIRSF018266">
    <property type="entry name" value="FecR"/>
    <property type="match status" value="1"/>
</dbReference>
<evidence type="ECO:0000313" key="5">
    <source>
        <dbReference type="Proteomes" id="UP001560573"/>
    </source>
</evidence>
<keyword evidence="5" id="KW-1185">Reference proteome</keyword>
<evidence type="ECO:0000259" key="3">
    <source>
        <dbReference type="Pfam" id="PF16344"/>
    </source>
</evidence>
<reference evidence="4 5" key="1">
    <citation type="submission" date="2023-07" db="EMBL/GenBank/DDBJ databases">
        <authorList>
            <person name="Lian W.-H."/>
        </authorList>
    </citation>
    <scope>NUCLEOTIDE SEQUENCE [LARGE SCALE GENOMIC DNA]</scope>
    <source>
        <strain evidence="4 5">SYSU DXS3180</strain>
    </source>
</reference>
<dbReference type="Gene3D" id="3.55.50.30">
    <property type="match status" value="1"/>
</dbReference>
<dbReference type="Pfam" id="PF16344">
    <property type="entry name" value="FecR_C"/>
    <property type="match status" value="1"/>
</dbReference>
<dbReference type="PANTHER" id="PTHR30273:SF2">
    <property type="entry name" value="PROTEIN FECR"/>
    <property type="match status" value="1"/>
</dbReference>
<sequence length="339" mass="38655">MAKNEFGQLLKKYLDGNCSKEERFFIDQWFDLPDDETTILQVDRDELETIRERLWSKIHAAQQTQAPIIPLRRYSRYVKWIVAASVIVAMLIVWLSYYQHTGMTSDEMYLAEKINEGMQEKVNTTTNPVTIQLEDSSIVTLMPKARFVYPKKFALKERIVYLEGEAFFEISKDKARPFMVYNKVTVTKVVGTSFFVRTNEKQVVVTVVTGKVAVYENKQINSIKQPVITITPNQQAVFNKYDKKFATALAENPVMVSMPGKKELLFNNSPLHKVLQDLGDAYNVHIVVKNNALNNCPFTGDVSDANLSLYQKLDIICLSINASYTIDHLDIVIAGKGCD</sequence>
<accession>A0ABV3ZEM2</accession>
<dbReference type="EMBL" id="JAULBC010000003">
    <property type="protein sequence ID" value="MEX6688326.1"/>
    <property type="molecule type" value="Genomic_DNA"/>
</dbReference>
<dbReference type="Proteomes" id="UP001560573">
    <property type="component" value="Unassembled WGS sequence"/>
</dbReference>
<gene>
    <name evidence="4" type="ORF">QTN47_12505</name>
</gene>
<dbReference type="InterPro" id="IPR012373">
    <property type="entry name" value="Ferrdict_sens_TM"/>
</dbReference>
<keyword evidence="1" id="KW-0472">Membrane</keyword>
<feature type="domain" description="FecR protein" evidence="2">
    <location>
        <begin position="124"/>
        <end position="212"/>
    </location>
</feature>
<evidence type="ECO:0000313" key="4">
    <source>
        <dbReference type="EMBL" id="MEX6688326.1"/>
    </source>
</evidence>
<dbReference type="InterPro" id="IPR006860">
    <property type="entry name" value="FecR"/>
</dbReference>
<dbReference type="Gene3D" id="2.60.120.1440">
    <property type="match status" value="1"/>
</dbReference>
<evidence type="ECO:0000256" key="1">
    <source>
        <dbReference type="SAM" id="Phobius"/>
    </source>
</evidence>
<dbReference type="Pfam" id="PF04773">
    <property type="entry name" value="FecR"/>
    <property type="match status" value="1"/>
</dbReference>
<organism evidence="4 5">
    <name type="scientific">Danxiaibacter flavus</name>
    <dbReference type="NCBI Taxonomy" id="3049108"/>
    <lineage>
        <taxon>Bacteria</taxon>
        <taxon>Pseudomonadati</taxon>
        <taxon>Bacteroidota</taxon>
        <taxon>Chitinophagia</taxon>
        <taxon>Chitinophagales</taxon>
        <taxon>Chitinophagaceae</taxon>
        <taxon>Danxiaibacter</taxon>
    </lineage>
</organism>
<comment type="caution">
    <text evidence="4">The sequence shown here is derived from an EMBL/GenBank/DDBJ whole genome shotgun (WGS) entry which is preliminary data.</text>
</comment>
<keyword evidence="1" id="KW-1133">Transmembrane helix</keyword>
<dbReference type="RefSeq" id="WP_369329734.1">
    <property type="nucleotide sequence ID" value="NZ_JAULBC010000003.1"/>
</dbReference>
<name>A0ABV3ZEM2_9BACT</name>
<proteinExistence type="predicted"/>
<dbReference type="InterPro" id="IPR032508">
    <property type="entry name" value="FecR_C"/>
</dbReference>
<evidence type="ECO:0000259" key="2">
    <source>
        <dbReference type="Pfam" id="PF04773"/>
    </source>
</evidence>
<feature type="transmembrane region" description="Helical" evidence="1">
    <location>
        <begin position="77"/>
        <end position="98"/>
    </location>
</feature>
<keyword evidence="1" id="KW-0812">Transmembrane</keyword>
<dbReference type="PANTHER" id="PTHR30273">
    <property type="entry name" value="PERIPLASMIC SIGNAL SENSOR AND SIGMA FACTOR ACTIVATOR FECR-RELATED"/>
    <property type="match status" value="1"/>
</dbReference>
<feature type="domain" description="Protein FecR C-terminal" evidence="3">
    <location>
        <begin position="264"/>
        <end position="332"/>
    </location>
</feature>